<reference evidence="8 10" key="6">
    <citation type="journal article" date="2005" name="PLoS Comput. Biol.">
        <title>Combined evidence annotation of transposable elements in genome sequences.</title>
        <authorList>
            <person name="Quesneville H."/>
            <person name="Bergman C.M."/>
            <person name="Andrieu O."/>
            <person name="Autard D."/>
            <person name="Nouaud D."/>
            <person name="Ashburner M."/>
            <person name="Anxolabehere D."/>
        </authorList>
    </citation>
    <scope>NUCLEOTIDE SEQUENCE [LARGE SCALE GENOMIC DNA]</scope>
    <source>
        <strain evidence="10">Berkeley</strain>
    </source>
</reference>
<dbReference type="STRING" id="7227.FBpp0300825"/>
<reference evidence="8 10" key="8">
    <citation type="journal article" date="2007" name="Science">
        <title>Sequence finishing and mapping of Drosophila melanogaster heterochromatin.</title>
        <authorList>
            <person name="Hoskins R.A."/>
            <person name="Carlson J.W."/>
            <person name="Kennedy C."/>
            <person name="Acevedo D."/>
            <person name="Evans-Holm M."/>
            <person name="Frise E."/>
            <person name="Wan K.H."/>
            <person name="Park S."/>
            <person name="Mendez-Lago M."/>
            <person name="Rossi F."/>
            <person name="Villasante A."/>
            <person name="Dimitri P."/>
            <person name="Karpen G.H."/>
            <person name="Celniker S.E."/>
        </authorList>
    </citation>
    <scope>NUCLEOTIDE SEQUENCE [LARGE SCALE GENOMIC DNA]</scope>
    <source>
        <strain evidence="10">Berkeley</strain>
    </source>
</reference>
<evidence type="ECO:0000256" key="3">
    <source>
        <dbReference type="ARBA" id="ARBA00022896"/>
    </source>
</evidence>
<keyword evidence="2" id="KW-0479">Metal-binding</keyword>
<sequence length="458" mass="52197">MASLLQIEDELIGYMRQYAMELQHKVNTMRTFQEEWMTRRALGPADPTSYVANPLISFPLMRRTYTDVPKLLELAREEFKPGPFQKFIDYDLSSISDVELETAVTGMLRFQGVYGMDESEMANGKLHGKQYNSRMSAADCLAVATHLENVDKGKLACKWFKVAIDQYEEKLDPVNRLLQTGRSQIYEKLGLTLLAMHDLPASQAAFRDSIGWASKEDNTDLAKHLKDKLAHMFVHVDNCRGKNLLPSKSYLRCRYLRDGSPFLRMAPVKLEQLNIEPFVGLFHDAISPAEQKDLLHLTDSRLEHRKKDSSSVEAKVDTNASDHVRRIHQRIEDITGFDLEESEPLTVSNYGIGGQDFIHLDCEQPKEFIGYYPKEYRSASAMFYLSDVQMGGYASFPDLGFGFKPRRGSALVWHNTDNSGNCDTRSLQATCPVLLGNQWVAKKWISGSGQWRRKSCRK</sequence>
<evidence type="ECO:0000256" key="5">
    <source>
        <dbReference type="ARBA" id="ARBA00023002"/>
    </source>
</evidence>
<dbReference type="GO" id="GO:0031418">
    <property type="term" value="F:L-ascorbic acid binding"/>
    <property type="evidence" value="ECO:0007669"/>
    <property type="project" value="UniProtKB-KW"/>
</dbReference>
<evidence type="ECO:0000256" key="1">
    <source>
        <dbReference type="ARBA" id="ARBA00001961"/>
    </source>
</evidence>
<evidence type="ECO:0000259" key="7">
    <source>
        <dbReference type="SMART" id="SM00702"/>
    </source>
</evidence>
<dbReference type="InterPro" id="IPR006620">
    <property type="entry name" value="Pro_4_hyd_alph"/>
</dbReference>
<dbReference type="FunCoup" id="Q9VAR7">
    <property type="interactions" value="61"/>
</dbReference>
<dbReference type="eggNOG" id="KOG1591">
    <property type="taxonomic scope" value="Eukaryota"/>
</dbReference>
<dbReference type="FlyBase" id="FBgn0039616">
    <property type="gene designation" value="CG11828"/>
</dbReference>
<reference evidence="8 10" key="10">
    <citation type="journal article" date="2015" name="G3 (Bethesda)">
        <title>Gene Model Annotations for Drosophila melanogaster: The Rule-Benders.</title>
        <authorList>
            <consortium name="FlyBase Consortium"/>
            <person name="Crosby M.A."/>
            <person name="Gramates L.S."/>
            <person name="Dos Santos G."/>
            <person name="Matthews B.B."/>
            <person name="St Pierre S.E."/>
            <person name="Zhou P."/>
            <person name="Schroeder A.J."/>
            <person name="Falls K."/>
            <person name="Emmert D.B."/>
            <person name="Russo S.M."/>
            <person name="Gelbart W.M."/>
            <person name="null"/>
        </authorList>
    </citation>
    <scope>NUCLEOTIDE SEQUENCE [LARGE SCALE GENOMIC DNA]</scope>
    <source>
        <strain evidence="10">Berkeley</strain>
    </source>
</reference>
<reference evidence="8 10" key="3">
    <citation type="journal article" date="2002" name="Genome Biol.">
        <title>Annotation of the Drosophila melanogaster euchromatic genome: a systematic review.</title>
        <authorList>
            <person name="Misra S."/>
            <person name="Crosby M.A."/>
            <person name="Mungall C.J."/>
            <person name="Matthews B.B."/>
            <person name="Campbell K.S."/>
            <person name="Hradecky P."/>
            <person name="Huang Y."/>
            <person name="Kaminker J.S."/>
            <person name="Millburn G.H."/>
            <person name="Prochnik S.E."/>
            <person name="Smith C.D."/>
            <person name="Tupy J.L."/>
            <person name="Whitfied E.J."/>
            <person name="Bayraktaroglu L."/>
            <person name="Berman B.P."/>
            <person name="Bettencourt B.R."/>
            <person name="Celniker S.E."/>
            <person name="de Grey A.D."/>
            <person name="Drysdale R.A."/>
            <person name="Harris N.L."/>
            <person name="Richter J."/>
            <person name="Russo S."/>
            <person name="Schroeder A.J."/>
            <person name="Shu S.Q."/>
            <person name="Stapleton M."/>
            <person name="Yamada C."/>
            <person name="Ashburner M."/>
            <person name="Gelbart W.M."/>
            <person name="Rubin G.M."/>
            <person name="Lewis S.E."/>
        </authorList>
    </citation>
    <scope>GENOME REANNOTATION</scope>
    <source>
        <strain evidence="10">Berkeley</strain>
    </source>
</reference>
<gene>
    <name evidence="8" type="primary">Dmel\CG11828</name>
    <name evidence="8 9" type="ORF">CG11828</name>
    <name evidence="8" type="ORF">Dmel_CG11828</name>
</gene>
<evidence type="ECO:0000256" key="6">
    <source>
        <dbReference type="ARBA" id="ARBA00023004"/>
    </source>
</evidence>
<reference evidence="8 10" key="2">
    <citation type="journal article" date="2002" name="Genome Biol.">
        <title>Finishing a whole-genome shotgun: release 3 of the Drosophila melanogaster euchromatic genome sequence.</title>
        <authorList>
            <person name="Celniker S.E."/>
            <person name="Wheeler D.A."/>
            <person name="Kronmiller B."/>
            <person name="Carlson J.W."/>
            <person name="Halpern A."/>
            <person name="Patel S."/>
            <person name="Adams M."/>
            <person name="Champe M."/>
            <person name="Dugan S.P."/>
            <person name="Frise E."/>
            <person name="Hodgson A."/>
            <person name="George R.A."/>
            <person name="Hoskins R.A."/>
            <person name="Laverty T."/>
            <person name="Muzny D.M."/>
            <person name="Nelson C.R."/>
            <person name="Pacleb J.M."/>
            <person name="Park S."/>
            <person name="Pfeiffer B.D."/>
            <person name="Richards S."/>
            <person name="Sodergren E.J."/>
            <person name="Svirskas R."/>
            <person name="Tabor P.E."/>
            <person name="Wan K."/>
            <person name="Stapleton M."/>
            <person name="Sutton G.G."/>
            <person name="Venter C."/>
            <person name="Weinstock G."/>
            <person name="Scherer S.E."/>
            <person name="Myers E.W."/>
            <person name="Gibbs R.A."/>
            <person name="Rubin G.M."/>
        </authorList>
    </citation>
    <scope>NUCLEOTIDE SEQUENCE [LARGE SCALE GENOMIC DNA]</scope>
    <source>
        <strain evidence="10">Berkeley</strain>
    </source>
</reference>
<dbReference type="AlphaFoldDB" id="Q9VAR7"/>
<dbReference type="Pfam" id="PF08336">
    <property type="entry name" value="P4Ha_N"/>
    <property type="match status" value="1"/>
</dbReference>
<dbReference type="KEGG" id="dme:Dmel_CG11828"/>
<dbReference type="InterPro" id="IPR045054">
    <property type="entry name" value="P4HA-like"/>
</dbReference>
<keyword evidence="10" id="KW-1185">Reference proteome</keyword>
<dbReference type="PANTHER" id="PTHR10869:SF244">
    <property type="entry name" value="PROLYL 4-HYDROXYLASE SUBUNIT ALPHA-2"/>
    <property type="match status" value="1"/>
</dbReference>
<dbReference type="UCSC" id="CG11828-RB">
    <property type="organism name" value="d. melanogaster"/>
</dbReference>
<reference evidence="8 10" key="5">
    <citation type="journal article" date="2002" name="Genome Biol.">
        <title>Heterochromatic sequences in a Drosophila whole-genome shotgun assembly.</title>
        <authorList>
            <person name="Hoskins R.A."/>
            <person name="Smith C.D."/>
            <person name="Carlson J.W."/>
            <person name="Carvalho A.B."/>
            <person name="Halpern A."/>
            <person name="Kaminker J.S."/>
            <person name="Kennedy C."/>
            <person name="Mungall C.J."/>
            <person name="Sullivan B.A."/>
            <person name="Sutton G.G."/>
            <person name="Yasuhara J.C."/>
            <person name="Wakimoto B.T."/>
            <person name="Myers E.W."/>
            <person name="Celniker S.E."/>
            <person name="Rubin G.M."/>
            <person name="Karpen G.H."/>
        </authorList>
    </citation>
    <scope>NUCLEOTIDE SEQUENCE [LARGE SCALE GENOMIC DNA]</scope>
    <source>
        <strain evidence="10">Berkeley</strain>
    </source>
</reference>
<evidence type="ECO:0000313" key="9">
    <source>
        <dbReference type="FlyBase" id="FBgn0039616"/>
    </source>
</evidence>
<dbReference type="InterPro" id="IPR013547">
    <property type="entry name" value="P4H_N"/>
</dbReference>
<dbReference type="RefSeq" id="NP_651648.5">
    <property type="nucleotide sequence ID" value="NM_143391.4"/>
</dbReference>
<dbReference type="InterPro" id="IPR011990">
    <property type="entry name" value="TPR-like_helical_dom_sf"/>
</dbReference>
<feature type="domain" description="Prolyl 4-hydroxylase alpha subunit" evidence="7">
    <location>
        <begin position="277"/>
        <end position="446"/>
    </location>
</feature>
<evidence type="ECO:0000313" key="10">
    <source>
        <dbReference type="Proteomes" id="UP000000803"/>
    </source>
</evidence>
<reference evidence="8 10" key="4">
    <citation type="journal article" date="2002" name="Genome Biol.">
        <title>The transposable elements of the Drosophila melanogaster euchromatin: a genomics perspective.</title>
        <authorList>
            <person name="Kaminker J.S."/>
            <person name="Bergman C.M."/>
            <person name="Kronmiller B."/>
            <person name="Carlson J."/>
            <person name="Svirskas R."/>
            <person name="Patel S."/>
            <person name="Frise E."/>
            <person name="Wheeler D.A."/>
            <person name="Lewis S.E."/>
            <person name="Rubin G.M."/>
            <person name="Ashburner M."/>
            <person name="Celniker S.E."/>
        </authorList>
    </citation>
    <scope>NUCLEOTIDE SEQUENCE [LARGE SCALE GENOMIC DNA]</scope>
    <source>
        <strain evidence="10">Berkeley</strain>
    </source>
</reference>
<accession>Q9VAR7</accession>
<dbReference type="Gene3D" id="6.10.140.1460">
    <property type="match status" value="1"/>
</dbReference>
<dbReference type="SMART" id="SM00702">
    <property type="entry name" value="P4Hc"/>
    <property type="match status" value="1"/>
</dbReference>
<dbReference type="ExpressionAtlas" id="Q9VAR7">
    <property type="expression patterns" value="baseline and differential"/>
</dbReference>
<dbReference type="PaxDb" id="7227-FBpp0300825"/>
<dbReference type="Bgee" id="FBgn0039616">
    <property type="expression patterns" value="Expressed in spermatid in male reproductive gland and 13 other cell types or tissues"/>
</dbReference>
<keyword evidence="6" id="KW-0408">Iron</keyword>
<dbReference type="AGR" id="FB:FBgn0039616"/>
<dbReference type="InParanoid" id="Q9VAR7"/>
<reference evidence="8 10" key="1">
    <citation type="journal article" date="2000" name="Science">
        <title>The genome sequence of Drosophila melanogaster.</title>
        <authorList>
            <person name="Adams M.D."/>
            <person name="Celniker S.E."/>
            <person name="Holt R.A."/>
            <person name="Evans C.A."/>
            <person name="Gocayne J.D."/>
            <person name="Amanatides P.G."/>
            <person name="Scherer S.E."/>
            <person name="Li P.W."/>
            <person name="Hoskins R.A."/>
            <person name="Galle R.F."/>
            <person name="George R.A."/>
            <person name="Lewis S.E."/>
            <person name="Richards S."/>
            <person name="Ashburner M."/>
            <person name="Henderson S.N."/>
            <person name="Sutton G.G."/>
            <person name="Wortman J.R."/>
            <person name="Yandell M.D."/>
            <person name="Zhang Q."/>
            <person name="Chen L.X."/>
            <person name="Brandon R.C."/>
            <person name="Rogers Y.H."/>
            <person name="Blazej R.G."/>
            <person name="Champe M."/>
            <person name="Pfeiffer B.D."/>
            <person name="Wan K.H."/>
            <person name="Doyle C."/>
            <person name="Baxter E.G."/>
            <person name="Helt G."/>
            <person name="Nelson C.R."/>
            <person name="Gabor G.L."/>
            <person name="Abril J.F."/>
            <person name="Agbayani A."/>
            <person name="An H.J."/>
            <person name="Andrews-Pfannkoch C."/>
            <person name="Baldwin D."/>
            <person name="Ballew R.M."/>
            <person name="Basu A."/>
            <person name="Baxendale J."/>
            <person name="Bayraktaroglu L."/>
            <person name="Beasley E.M."/>
            <person name="Beeson K.Y."/>
            <person name="Benos P.V."/>
            <person name="Berman B.P."/>
            <person name="Bhandari D."/>
            <person name="Bolshakov S."/>
            <person name="Borkova D."/>
            <person name="Botchan M.R."/>
            <person name="Bouck J."/>
            <person name="Brokstein P."/>
            <person name="Brottier P."/>
            <person name="Burtis K.C."/>
            <person name="Busam D.A."/>
            <person name="Butler H."/>
            <person name="Cadieu E."/>
            <person name="Center A."/>
            <person name="Chandra I."/>
            <person name="Cherry J.M."/>
            <person name="Cawley S."/>
            <person name="Dahlke C."/>
            <person name="Davenport L.B."/>
            <person name="Davies P."/>
            <person name="de Pablos B."/>
            <person name="Delcher A."/>
            <person name="Deng Z."/>
            <person name="Mays A.D."/>
            <person name="Dew I."/>
            <person name="Dietz S.M."/>
            <person name="Dodson K."/>
            <person name="Doup L.E."/>
            <person name="Downes M."/>
            <person name="Dugan-Rocha S."/>
            <person name="Dunkov B.C."/>
            <person name="Dunn P."/>
            <person name="Durbin K.J."/>
            <person name="Evangelista C.C."/>
            <person name="Ferraz C."/>
            <person name="Ferriera S."/>
            <person name="Fleischmann W."/>
            <person name="Fosler C."/>
            <person name="Gabrielian A.E."/>
            <person name="Garg N.S."/>
            <person name="Gelbart W.M."/>
            <person name="Glasser K."/>
            <person name="Glodek A."/>
            <person name="Gong F."/>
            <person name="Gorrell J.H."/>
            <person name="Gu Z."/>
            <person name="Guan P."/>
            <person name="Harris M."/>
            <person name="Harris N.L."/>
            <person name="Harvey D."/>
            <person name="Heiman T.J."/>
            <person name="Hernandez J.R."/>
            <person name="Houck J."/>
            <person name="Hostin D."/>
            <person name="Houston K.A."/>
            <person name="Howland T.J."/>
            <person name="Wei M.H."/>
            <person name="Ibegwam C."/>
            <person name="Jalali M."/>
            <person name="Kalush F."/>
            <person name="Karpen G.H."/>
            <person name="Ke Z."/>
            <person name="Kennison J.A."/>
            <person name="Ketchum K.A."/>
            <person name="Kimmel B.E."/>
            <person name="Kodira C.D."/>
            <person name="Kraft C."/>
            <person name="Kravitz S."/>
            <person name="Kulp D."/>
            <person name="Lai Z."/>
            <person name="Lasko P."/>
            <person name="Lei Y."/>
            <person name="Levitsky A.A."/>
            <person name="Li J."/>
            <person name="Li Z."/>
            <person name="Liang Y."/>
            <person name="Lin X."/>
            <person name="Liu X."/>
            <person name="Mattei B."/>
            <person name="McIntosh T.C."/>
            <person name="McLeod M.P."/>
            <person name="McPherson D."/>
            <person name="Merkulov G."/>
            <person name="Milshina N.V."/>
            <person name="Mobarry C."/>
            <person name="Morris J."/>
            <person name="Moshrefi A."/>
            <person name="Mount S.M."/>
            <person name="Moy M."/>
            <person name="Murphy B."/>
            <person name="Murphy L."/>
            <person name="Muzny D.M."/>
            <person name="Nelson D.L."/>
            <person name="Nelson D.R."/>
            <person name="Nelson K.A."/>
            <person name="Nixon K."/>
            <person name="Nusskern D.R."/>
            <person name="Pacleb J.M."/>
            <person name="Palazzolo M."/>
            <person name="Pittman G.S."/>
            <person name="Pan S."/>
            <person name="Pollard J."/>
            <person name="Puri V."/>
            <person name="Reese M.G."/>
            <person name="Reinert K."/>
            <person name="Remington K."/>
            <person name="Saunders R.D."/>
            <person name="Scheeler F."/>
            <person name="Shen H."/>
            <person name="Shue B.C."/>
            <person name="Siden-Kiamos I."/>
            <person name="Simpson M."/>
            <person name="Skupski M.P."/>
            <person name="Smith T."/>
            <person name="Spier E."/>
            <person name="Spradling A.C."/>
            <person name="Stapleton M."/>
            <person name="Strong R."/>
            <person name="Sun E."/>
            <person name="Svirskas R."/>
            <person name="Tector C."/>
            <person name="Turner R."/>
            <person name="Venter E."/>
            <person name="Wang A.H."/>
            <person name="Wang X."/>
            <person name="Wang Z.Y."/>
            <person name="Wassarman D.A."/>
            <person name="Weinstock G.M."/>
            <person name="Weissenbach J."/>
            <person name="Williams S.M."/>
            <person name="WoodageT"/>
            <person name="Worley K.C."/>
            <person name="Wu D."/>
            <person name="Yang S."/>
            <person name="Yao Q.A."/>
            <person name="Ye J."/>
            <person name="Yeh R.F."/>
            <person name="Zaveri J.S."/>
            <person name="Zhan M."/>
            <person name="Zhang G."/>
            <person name="Zhao Q."/>
            <person name="Zheng L."/>
            <person name="Zheng X.H."/>
            <person name="Zhong F.N."/>
            <person name="Zhong W."/>
            <person name="Zhou X."/>
            <person name="Zhu S."/>
            <person name="Zhu X."/>
            <person name="Smith H.O."/>
            <person name="Gibbs R.A."/>
            <person name="Myers E.W."/>
            <person name="Rubin G.M."/>
            <person name="Venter J.C."/>
        </authorList>
    </citation>
    <scope>NUCLEOTIDE SEQUENCE [LARGE SCALE GENOMIC DNA]</scope>
    <source>
        <strain evidence="10">Berkeley</strain>
    </source>
</reference>
<reference evidence="8 10" key="9">
    <citation type="journal article" date="2015" name="G3 (Bethesda)">
        <title>Gene Model Annotations for Drosophila melanogaster: Impact of High-Throughput Data.</title>
        <authorList>
            <consortium name="FlyBase Consortium"/>
            <person name="Matthews B.B."/>
            <person name="Dos Santos G."/>
            <person name="Crosby M.A."/>
            <person name="Emmert D.B."/>
            <person name="St Pierre S.E."/>
            <person name="Gramates L.S."/>
            <person name="Zhou P."/>
            <person name="Schroeder A.J."/>
            <person name="Falls K."/>
            <person name="Strelets V."/>
            <person name="Russo S.M."/>
            <person name="Gelbart W.M."/>
            <person name="null"/>
        </authorList>
    </citation>
    <scope>NUCLEOTIDE SEQUENCE [LARGE SCALE GENOMIC DNA]</scope>
    <source>
        <strain evidence="10">Berkeley</strain>
    </source>
</reference>
<keyword evidence="3" id="KW-0847">Vitamin C</keyword>
<evidence type="ECO:0000256" key="4">
    <source>
        <dbReference type="ARBA" id="ARBA00022964"/>
    </source>
</evidence>
<dbReference type="EMBL" id="AE014297">
    <property type="protein sequence ID" value="AAF56834.5"/>
    <property type="molecule type" value="Genomic_DNA"/>
</dbReference>
<dbReference type="OrthoDB" id="420380at2759"/>
<dbReference type="SMR" id="Q9VAR7"/>
<dbReference type="PhylomeDB" id="Q9VAR7"/>
<organism evidence="8 10">
    <name type="scientific">Drosophila melanogaster</name>
    <name type="common">Fruit fly</name>
    <dbReference type="NCBI Taxonomy" id="7227"/>
    <lineage>
        <taxon>Eukaryota</taxon>
        <taxon>Metazoa</taxon>
        <taxon>Ecdysozoa</taxon>
        <taxon>Arthropoda</taxon>
        <taxon>Hexapoda</taxon>
        <taxon>Insecta</taxon>
        <taxon>Pterygota</taxon>
        <taxon>Neoptera</taxon>
        <taxon>Endopterygota</taxon>
        <taxon>Diptera</taxon>
        <taxon>Brachycera</taxon>
        <taxon>Muscomorpha</taxon>
        <taxon>Ephydroidea</taxon>
        <taxon>Drosophilidae</taxon>
        <taxon>Drosophila</taxon>
        <taxon>Sophophora</taxon>
    </lineage>
</organism>
<proteinExistence type="predicted"/>
<evidence type="ECO:0000313" key="8">
    <source>
        <dbReference type="EMBL" id="AAF56834.5"/>
    </source>
</evidence>
<dbReference type="GO" id="GO:0005783">
    <property type="term" value="C:endoplasmic reticulum"/>
    <property type="evidence" value="ECO:0000318"/>
    <property type="project" value="GO_Central"/>
</dbReference>
<evidence type="ECO:0000256" key="2">
    <source>
        <dbReference type="ARBA" id="ARBA00022723"/>
    </source>
</evidence>
<comment type="cofactor">
    <cofactor evidence="1">
        <name>L-ascorbate</name>
        <dbReference type="ChEBI" id="CHEBI:38290"/>
    </cofactor>
</comment>
<dbReference type="Gene3D" id="2.60.120.620">
    <property type="entry name" value="q2cbj1_9rhob like domain"/>
    <property type="match status" value="1"/>
</dbReference>
<name>Q9VAR7_DROME</name>
<reference evidence="8 10" key="7">
    <citation type="journal article" date="2007" name="Science">
        <title>The Release 5.1 annotation of Drosophila melanogaster heterochromatin.</title>
        <authorList>
            <person name="Smith C.D."/>
            <person name="Shu S."/>
            <person name="Mungall C.J."/>
            <person name="Karpen G.H."/>
        </authorList>
    </citation>
    <scope>NUCLEOTIDE SEQUENCE [LARGE SCALE GENOMIC DNA]</scope>
    <source>
        <strain evidence="10">Berkeley</strain>
    </source>
</reference>
<dbReference type="GO" id="GO:0004656">
    <property type="term" value="F:procollagen-proline 4-dioxygenase activity"/>
    <property type="evidence" value="ECO:0000318"/>
    <property type="project" value="GO_Central"/>
</dbReference>
<dbReference type="PANTHER" id="PTHR10869">
    <property type="entry name" value="PROLYL 4-HYDROXYLASE ALPHA SUBUNIT"/>
    <property type="match status" value="1"/>
</dbReference>
<dbReference type="VEuPathDB" id="VectorBase:FBgn0039616"/>
<dbReference type="Gene3D" id="1.25.40.10">
    <property type="entry name" value="Tetratricopeptide repeat domain"/>
    <property type="match status" value="1"/>
</dbReference>
<keyword evidence="5 8" id="KW-0560">Oxidoreductase</keyword>
<protein>
    <recommendedName>
        <fullName evidence="7">Prolyl 4-hydroxylase alpha subunit domain-containing protein</fullName>
    </recommendedName>
</protein>
<dbReference type="BioGRID-ORCS" id="43416">
    <property type="hits" value="0 hits in 1 CRISPR screen"/>
</dbReference>
<dbReference type="GO" id="GO:0005506">
    <property type="term" value="F:iron ion binding"/>
    <property type="evidence" value="ECO:0007669"/>
    <property type="project" value="InterPro"/>
</dbReference>
<reference evidence="8 10" key="11">
    <citation type="journal article" date="2015" name="Genome Res.">
        <title>The Release 6 reference sequence of the Drosophila melanogaster genome.</title>
        <authorList>
            <person name="Hoskins R.A."/>
            <person name="Carlson J.W."/>
            <person name="Wan K.H."/>
            <person name="Park S."/>
            <person name="Mendez I."/>
            <person name="Galle S.E."/>
            <person name="Booth B.W."/>
            <person name="Pfeiffer B.D."/>
            <person name="George R.A."/>
            <person name="Svirskas R."/>
            <person name="Krzywinski M."/>
            <person name="Schein J."/>
            <person name="Accardo M.C."/>
            <person name="Damia E."/>
            <person name="Messina G."/>
            <person name="Mendez-Lago M."/>
            <person name="de Pablos B."/>
            <person name="Demakova O.V."/>
            <person name="Andreyeva E.N."/>
            <person name="Boldyreva L.V."/>
            <person name="Marra M."/>
            <person name="Carvalho A.B."/>
            <person name="Dimitri P."/>
            <person name="Villasante A."/>
            <person name="Zhimulev I.F."/>
            <person name="Rubin G.M."/>
            <person name="Karpen G.H."/>
            <person name="Celniker S.E."/>
        </authorList>
    </citation>
    <scope>NUCLEOTIDE SEQUENCE [LARGE SCALE GENOMIC DNA]</scope>
    <source>
        <strain evidence="10">Berkeley</strain>
    </source>
</reference>
<dbReference type="GO" id="GO:0007618">
    <property type="term" value="P:mating"/>
    <property type="evidence" value="ECO:0000270"/>
    <property type="project" value="FlyBase"/>
</dbReference>
<keyword evidence="4" id="KW-0223">Dioxygenase</keyword>
<dbReference type="Proteomes" id="UP000000803">
    <property type="component" value="Chromosome 3R"/>
</dbReference>
<dbReference type="OMA" id="ESEMANG"/>
<dbReference type="GeneID" id="43416"/>